<accession>A0A2C6KL97</accession>
<evidence type="ECO:0000256" key="3">
    <source>
        <dbReference type="ARBA" id="ARBA00022630"/>
    </source>
</evidence>
<dbReference type="InterPro" id="IPR000172">
    <property type="entry name" value="GMC_OxRdtase_N"/>
</dbReference>
<dbReference type="PANTHER" id="PTHR11552">
    <property type="entry name" value="GLUCOSE-METHANOL-CHOLINE GMC OXIDOREDUCTASE"/>
    <property type="match status" value="1"/>
</dbReference>
<evidence type="ECO:0000256" key="1">
    <source>
        <dbReference type="ARBA" id="ARBA00001974"/>
    </source>
</evidence>
<feature type="compositionally biased region" description="Basic and acidic residues" evidence="5">
    <location>
        <begin position="559"/>
        <end position="585"/>
    </location>
</feature>
<comment type="caution">
    <text evidence="7">The sequence shown here is derived from an EMBL/GenBank/DDBJ whole genome shotgun (WGS) entry which is preliminary data.</text>
</comment>
<dbReference type="InterPro" id="IPR007867">
    <property type="entry name" value="GMC_OxRtase_C"/>
</dbReference>
<evidence type="ECO:0000313" key="8">
    <source>
        <dbReference type="Proteomes" id="UP000221165"/>
    </source>
</evidence>
<feature type="region of interest" description="Disordered" evidence="5">
    <location>
        <begin position="484"/>
        <end position="592"/>
    </location>
</feature>
<feature type="region of interest" description="Disordered" evidence="5">
    <location>
        <begin position="353"/>
        <end position="440"/>
    </location>
</feature>
<proteinExistence type="inferred from homology"/>
<feature type="non-terminal residue" evidence="7">
    <location>
        <position position="1"/>
    </location>
</feature>
<organism evidence="7 8">
    <name type="scientific">Cystoisospora suis</name>
    <dbReference type="NCBI Taxonomy" id="483139"/>
    <lineage>
        <taxon>Eukaryota</taxon>
        <taxon>Sar</taxon>
        <taxon>Alveolata</taxon>
        <taxon>Apicomplexa</taxon>
        <taxon>Conoidasida</taxon>
        <taxon>Coccidia</taxon>
        <taxon>Eucoccidiorida</taxon>
        <taxon>Eimeriorina</taxon>
        <taxon>Sarcocystidae</taxon>
        <taxon>Cystoisospora</taxon>
    </lineage>
</organism>
<dbReference type="Proteomes" id="UP000221165">
    <property type="component" value="Unassembled WGS sequence"/>
</dbReference>
<dbReference type="OrthoDB" id="269227at2759"/>
<dbReference type="PANTHER" id="PTHR11552:SF147">
    <property type="entry name" value="CHOLINE DEHYDROGENASE, MITOCHONDRIAL"/>
    <property type="match status" value="1"/>
</dbReference>
<dbReference type="Gene3D" id="3.50.50.60">
    <property type="entry name" value="FAD/NAD(P)-binding domain"/>
    <property type="match status" value="2"/>
</dbReference>
<dbReference type="RefSeq" id="XP_067918980.1">
    <property type="nucleotide sequence ID" value="XM_068069041.1"/>
</dbReference>
<dbReference type="SUPFAM" id="SSF54373">
    <property type="entry name" value="FAD-linked reductases, C-terminal domain"/>
    <property type="match status" value="1"/>
</dbReference>
<feature type="compositionally biased region" description="Low complexity" evidence="5">
    <location>
        <begin position="356"/>
        <end position="380"/>
    </location>
</feature>
<dbReference type="SUPFAM" id="SSF51905">
    <property type="entry name" value="FAD/NAD(P)-binding domain"/>
    <property type="match status" value="1"/>
</dbReference>
<dbReference type="AlphaFoldDB" id="A0A2C6KL97"/>
<evidence type="ECO:0000256" key="4">
    <source>
        <dbReference type="ARBA" id="ARBA00022827"/>
    </source>
</evidence>
<dbReference type="EMBL" id="MIGC01005143">
    <property type="protein sequence ID" value="PHJ17255.1"/>
    <property type="molecule type" value="Genomic_DNA"/>
</dbReference>
<sequence length="656" mass="73463">IKVSREVLLTAGAIGSPHILQLSGIGRRELLESVGVEVIANLPAVGENLQDHIYSPRLFSVKSSILQSLYQSLYVEEVKETKPREEQTHKEEEGDENKLQKDQKKKEKKKDGEEEKETKKGEEAERQLGEGGGGREQEEEEEEAEKRASKDVEKVLKTLLETANRDRGTRFQTLMDFFLHGQGLLTTSGADAHLISGMLAPADLPSSSSPSSSPSSSSLDSYPSSCPRNVTLPDIQIHFFNALPNSASLSRLMNLPSNIHEMIGDPRHWGFSPSSSSLQGIIMLPVLLHPRSRGYVRLRSANPLEPPLINPRYLKHSRDVHVLLEGMKIVDALVTASPLYDLIDVEMLPACAHPPSQEVPSSSSSSSSASGHTDSSSSSSDLATKSRKGRVLVVGEQEREEEKRGGEGGGGEEQEERQRETREEEEEDEVKREEGLRRSLASSAEDYLEICQLTSVQEDRDLLYSHFGDKLLRYFTLTLYHPAGTCRMGKGKDRNEKEKEEEEQQMSLTMSEKSEGEKKQMTDEKEYDMNKEKQTEGRDEGVHTPESVESPVAKTPLNQREEEMEERRQKEEKERTVSEREEKDEKKKRKERDAWVWSEDSVVDSRLRVCGGVCISGVRVIDGSIMPHLPSGNTHAPILMIAEKAVDMLLQDHSLS</sequence>
<dbReference type="Pfam" id="PF05199">
    <property type="entry name" value="GMC_oxred_C"/>
    <property type="match status" value="2"/>
</dbReference>
<feature type="compositionally biased region" description="Basic and acidic residues" evidence="5">
    <location>
        <begin position="79"/>
        <end position="136"/>
    </location>
</feature>
<keyword evidence="4" id="KW-0274">FAD</keyword>
<feature type="non-terminal residue" evidence="7">
    <location>
        <position position="656"/>
    </location>
</feature>
<dbReference type="VEuPathDB" id="ToxoDB:CSUI_008922"/>
<dbReference type="Gene3D" id="3.30.560.10">
    <property type="entry name" value="Glucose Oxidase, domain 3"/>
    <property type="match status" value="2"/>
</dbReference>
<gene>
    <name evidence="7" type="ORF">CSUI_008922</name>
</gene>
<comment type="cofactor">
    <cofactor evidence="1">
        <name>FAD</name>
        <dbReference type="ChEBI" id="CHEBI:57692"/>
    </cofactor>
</comment>
<reference evidence="7 8" key="1">
    <citation type="journal article" date="2017" name="Int. J. Parasitol.">
        <title>The genome of the protozoan parasite Cystoisospora suis and a reverse vaccinology approach to identify vaccine candidates.</title>
        <authorList>
            <person name="Palmieri N."/>
            <person name="Shrestha A."/>
            <person name="Ruttkowski B."/>
            <person name="Beck T."/>
            <person name="Vogl C."/>
            <person name="Tomley F."/>
            <person name="Blake D.P."/>
            <person name="Joachim A."/>
        </authorList>
    </citation>
    <scope>NUCLEOTIDE SEQUENCE [LARGE SCALE GENOMIC DNA]</scope>
    <source>
        <strain evidence="7 8">Wien I</strain>
    </source>
</reference>
<keyword evidence="3" id="KW-0285">Flavoprotein</keyword>
<keyword evidence="8" id="KW-1185">Reference proteome</keyword>
<dbReference type="GO" id="GO:0050660">
    <property type="term" value="F:flavin adenine dinucleotide binding"/>
    <property type="evidence" value="ECO:0007669"/>
    <property type="project" value="InterPro"/>
</dbReference>
<evidence type="ECO:0000256" key="2">
    <source>
        <dbReference type="ARBA" id="ARBA00010790"/>
    </source>
</evidence>
<name>A0A2C6KL97_9APIC</name>
<protein>
    <submittedName>
        <fullName evidence="7">Gmc oxidoreductase</fullName>
    </submittedName>
</protein>
<dbReference type="InterPro" id="IPR036188">
    <property type="entry name" value="FAD/NAD-bd_sf"/>
</dbReference>
<dbReference type="Pfam" id="PF00732">
    <property type="entry name" value="GMC_oxred_N"/>
    <property type="match status" value="1"/>
</dbReference>
<dbReference type="GO" id="GO:0016614">
    <property type="term" value="F:oxidoreductase activity, acting on CH-OH group of donors"/>
    <property type="evidence" value="ECO:0007669"/>
    <property type="project" value="InterPro"/>
</dbReference>
<comment type="similarity">
    <text evidence="2">Belongs to the GMC oxidoreductase family.</text>
</comment>
<feature type="compositionally biased region" description="Basic and acidic residues" evidence="5">
    <location>
        <begin position="512"/>
        <end position="543"/>
    </location>
</feature>
<feature type="compositionally biased region" description="Basic and acidic residues" evidence="5">
    <location>
        <begin position="396"/>
        <end position="406"/>
    </location>
</feature>
<evidence type="ECO:0000313" key="7">
    <source>
        <dbReference type="EMBL" id="PHJ17255.1"/>
    </source>
</evidence>
<feature type="region of interest" description="Disordered" evidence="5">
    <location>
        <begin position="203"/>
        <end position="224"/>
    </location>
</feature>
<evidence type="ECO:0000259" key="6">
    <source>
        <dbReference type="PROSITE" id="PS00624"/>
    </source>
</evidence>
<feature type="domain" description="Glucose-methanol-choline oxidoreductase N-terminal" evidence="6">
    <location>
        <begin position="12"/>
        <end position="26"/>
    </location>
</feature>
<dbReference type="PROSITE" id="PS00624">
    <property type="entry name" value="GMC_OXRED_2"/>
    <property type="match status" value="1"/>
</dbReference>
<dbReference type="InterPro" id="IPR012132">
    <property type="entry name" value="GMC_OxRdtase"/>
</dbReference>
<dbReference type="GeneID" id="94432252"/>
<feature type="region of interest" description="Disordered" evidence="5">
    <location>
        <begin position="79"/>
        <end position="150"/>
    </location>
</feature>
<evidence type="ECO:0000256" key="5">
    <source>
        <dbReference type="SAM" id="MobiDB-lite"/>
    </source>
</evidence>